<dbReference type="HOGENOM" id="CLU_2136541_0_0_1"/>
<dbReference type="EMBL" id="ACPB03012509">
    <property type="status" value="NOT_ANNOTATED_CDS"/>
    <property type="molecule type" value="Genomic_DNA"/>
</dbReference>
<dbReference type="AlphaFoldDB" id="T1HQY1"/>
<evidence type="ECO:0000313" key="2">
    <source>
        <dbReference type="Proteomes" id="UP000015103"/>
    </source>
</evidence>
<dbReference type="InParanoid" id="T1HQY1"/>
<sequence>MSEFDDLSMRLKDSKESFEKYQCLVRQEIERNDLPPNEKKDLIKLLENLETMTHKKMDIVVDTLKEVDKLKNESSSNKYLKSPEFSQEMEEIKKKASKLGEKIGDINKRLFPK</sequence>
<dbReference type="VEuPathDB" id="VectorBase:RPRC006451"/>
<proteinExistence type="predicted"/>
<protein>
    <submittedName>
        <fullName evidence="1">Uncharacterized protein</fullName>
    </submittedName>
</protein>
<dbReference type="GeneID" id="141458117"/>
<organism evidence="1 2">
    <name type="scientific">Rhodnius prolixus</name>
    <name type="common">Triatomid bug</name>
    <dbReference type="NCBI Taxonomy" id="13249"/>
    <lineage>
        <taxon>Eukaryota</taxon>
        <taxon>Metazoa</taxon>
        <taxon>Ecdysozoa</taxon>
        <taxon>Arthropoda</taxon>
        <taxon>Hexapoda</taxon>
        <taxon>Insecta</taxon>
        <taxon>Pterygota</taxon>
        <taxon>Neoptera</taxon>
        <taxon>Paraneoptera</taxon>
        <taxon>Hemiptera</taxon>
        <taxon>Heteroptera</taxon>
        <taxon>Panheteroptera</taxon>
        <taxon>Cimicomorpha</taxon>
        <taxon>Reduviidae</taxon>
        <taxon>Triatominae</taxon>
        <taxon>Rhodnius</taxon>
    </lineage>
</organism>
<reference evidence="1" key="1">
    <citation type="submission" date="2015-05" db="UniProtKB">
        <authorList>
            <consortium name="EnsemblMetazoa"/>
        </authorList>
    </citation>
    <scope>IDENTIFICATION</scope>
</reference>
<dbReference type="EMBL" id="ACPB03012510">
    <property type="status" value="NOT_ANNOTATED_CDS"/>
    <property type="molecule type" value="Genomic_DNA"/>
</dbReference>
<dbReference type="EnsemblMetazoa" id="RPRC006451-RA">
    <property type="protein sequence ID" value="RPRC006451-PA"/>
    <property type="gene ID" value="RPRC006451"/>
</dbReference>
<accession>T1HQY1</accession>
<dbReference type="EMBL" id="ACPB03012511">
    <property type="status" value="NOT_ANNOTATED_CDS"/>
    <property type="molecule type" value="Genomic_DNA"/>
</dbReference>
<dbReference type="Proteomes" id="UP000015103">
    <property type="component" value="Unassembled WGS sequence"/>
</dbReference>
<dbReference type="RefSeq" id="XP_073991816.1">
    <property type="nucleotide sequence ID" value="XM_074135715.1"/>
</dbReference>
<keyword evidence="2" id="KW-1185">Reference proteome</keyword>
<evidence type="ECO:0000313" key="1">
    <source>
        <dbReference type="EnsemblMetazoa" id="RPRC006451-PA"/>
    </source>
</evidence>
<name>T1HQY1_RHOPR</name>